<dbReference type="PANTHER" id="PTHR35441">
    <property type="entry name" value="CIRCADIAN-ASSOCIATED TRANSCRIPTIONAL REPRESSOR"/>
    <property type="match status" value="1"/>
</dbReference>
<reference evidence="2" key="2">
    <citation type="submission" date="2025-05" db="UniProtKB">
        <authorList>
            <consortium name="Ensembl"/>
        </authorList>
    </citation>
    <scope>IDENTIFICATION</scope>
    <source>
        <strain evidence="2">Hd-rR</strain>
    </source>
</reference>
<dbReference type="OrthoDB" id="9949430at2759"/>
<organism evidence="2 3">
    <name type="scientific">Oryzias latipes</name>
    <name type="common">Japanese rice fish</name>
    <name type="synonym">Japanese killifish</name>
    <dbReference type="NCBI Taxonomy" id="8090"/>
    <lineage>
        <taxon>Eukaryota</taxon>
        <taxon>Metazoa</taxon>
        <taxon>Chordata</taxon>
        <taxon>Craniata</taxon>
        <taxon>Vertebrata</taxon>
        <taxon>Euteleostomi</taxon>
        <taxon>Actinopterygii</taxon>
        <taxon>Neopterygii</taxon>
        <taxon>Teleostei</taxon>
        <taxon>Neoteleostei</taxon>
        <taxon>Acanthomorphata</taxon>
        <taxon>Ovalentaria</taxon>
        <taxon>Atherinomorphae</taxon>
        <taxon>Beloniformes</taxon>
        <taxon>Adrianichthyidae</taxon>
        <taxon>Oryziinae</taxon>
        <taxon>Oryzias</taxon>
    </lineage>
</organism>
<reference evidence="2 3" key="1">
    <citation type="journal article" date="2007" name="Nature">
        <title>The medaka draft genome and insights into vertebrate genome evolution.</title>
        <authorList>
            <person name="Kasahara M."/>
            <person name="Naruse K."/>
            <person name="Sasaki S."/>
            <person name="Nakatani Y."/>
            <person name="Qu W."/>
            <person name="Ahsan B."/>
            <person name="Yamada T."/>
            <person name="Nagayasu Y."/>
            <person name="Doi K."/>
            <person name="Kasai Y."/>
            <person name="Jindo T."/>
            <person name="Kobayashi D."/>
            <person name="Shimada A."/>
            <person name="Toyoda A."/>
            <person name="Kuroki Y."/>
            <person name="Fujiyama A."/>
            <person name="Sasaki T."/>
            <person name="Shimizu A."/>
            <person name="Asakawa S."/>
            <person name="Shimizu N."/>
            <person name="Hashimoto S."/>
            <person name="Yang J."/>
            <person name="Lee Y."/>
            <person name="Matsushima K."/>
            <person name="Sugano S."/>
            <person name="Sakaizumi M."/>
            <person name="Narita T."/>
            <person name="Ohishi K."/>
            <person name="Haga S."/>
            <person name="Ohta F."/>
            <person name="Nomoto H."/>
            <person name="Nogata K."/>
            <person name="Morishita T."/>
            <person name="Endo T."/>
            <person name="Shin-I T."/>
            <person name="Takeda H."/>
            <person name="Morishita S."/>
            <person name="Kohara Y."/>
        </authorList>
    </citation>
    <scope>NUCLEOTIDE SEQUENCE [LARGE SCALE GENOMIC DNA]</scope>
    <source>
        <strain evidence="2 3">Hd-rR</strain>
    </source>
</reference>
<dbReference type="InterPro" id="IPR031373">
    <property type="entry name" value="Ciart"/>
</dbReference>
<dbReference type="GO" id="GO:0000978">
    <property type="term" value="F:RNA polymerase II cis-regulatory region sequence-specific DNA binding"/>
    <property type="evidence" value="ECO:0000318"/>
    <property type="project" value="GO_Central"/>
</dbReference>
<feature type="compositionally biased region" description="Basic and acidic residues" evidence="1">
    <location>
        <begin position="43"/>
        <end position="54"/>
    </location>
</feature>
<evidence type="ECO:0000313" key="3">
    <source>
        <dbReference type="Proteomes" id="UP000001038"/>
    </source>
</evidence>
<dbReference type="KEGG" id="ola:101174020"/>
<accession>A0A3B3I2F7</accession>
<evidence type="ECO:0008006" key="4">
    <source>
        <dbReference type="Google" id="ProtNLM"/>
    </source>
</evidence>
<dbReference type="RefSeq" id="XP_004070046.1">
    <property type="nucleotide sequence ID" value="XM_004069998.4"/>
</dbReference>
<dbReference type="Ensembl" id="ENSORLT00000040581.1">
    <property type="protein sequence ID" value="ENSORLP00000037935.1"/>
    <property type="gene ID" value="ENSORLG00000022171.1"/>
</dbReference>
<dbReference type="AlphaFoldDB" id="A0A3B3I2F7"/>
<dbReference type="Pfam" id="PF15673">
    <property type="entry name" value="Ciart"/>
    <property type="match status" value="1"/>
</dbReference>
<gene>
    <name evidence="2" type="primary">LOC101174020</name>
</gene>
<feature type="compositionally biased region" description="Basic and acidic residues" evidence="1">
    <location>
        <begin position="84"/>
        <end position="104"/>
    </location>
</feature>
<name>A0A3B3I2F7_ORYLA</name>
<feature type="region of interest" description="Disordered" evidence="1">
    <location>
        <begin position="267"/>
        <end position="310"/>
    </location>
</feature>
<dbReference type="Bgee" id="ENSORLG00000022171">
    <property type="expression patterns" value="Expressed in pharyngeal gill and 14 other cell types or tissues"/>
</dbReference>
<keyword evidence="3" id="KW-1185">Reference proteome</keyword>
<feature type="compositionally biased region" description="Polar residues" evidence="1">
    <location>
        <begin position="286"/>
        <end position="297"/>
    </location>
</feature>
<dbReference type="GO" id="GO:0005634">
    <property type="term" value="C:nucleus"/>
    <property type="evidence" value="ECO:0000318"/>
    <property type="project" value="GO_Central"/>
</dbReference>
<proteinExistence type="predicted"/>
<dbReference type="Ensembl" id="ENSORLT00000046535.1">
    <property type="protein sequence ID" value="ENSORLP00000045837.1"/>
    <property type="gene ID" value="ENSORLG00000022171.1"/>
</dbReference>
<protein>
    <recommendedName>
        <fullName evidence="4">Circadian associated repressor of transcription a</fullName>
    </recommendedName>
</protein>
<evidence type="ECO:0000256" key="1">
    <source>
        <dbReference type="SAM" id="MobiDB-lite"/>
    </source>
</evidence>
<feature type="region of interest" description="Disordered" evidence="1">
    <location>
        <begin position="1"/>
        <end position="104"/>
    </location>
</feature>
<evidence type="ECO:0000313" key="2">
    <source>
        <dbReference type="Ensembl" id="ENSORLP00000037935.1"/>
    </source>
</evidence>
<dbReference type="GO" id="GO:0032922">
    <property type="term" value="P:circadian regulation of gene expression"/>
    <property type="evidence" value="ECO:0000318"/>
    <property type="project" value="GO_Central"/>
</dbReference>
<dbReference type="PANTHER" id="PTHR35441:SF2">
    <property type="entry name" value="CIRCADIAN-ASSOCIATED TRANSCRIPTIONAL REPRESSOR"/>
    <property type="match status" value="1"/>
</dbReference>
<dbReference type="Proteomes" id="UP000001038">
    <property type="component" value="Chromosome 6"/>
</dbReference>
<dbReference type="GeneID" id="101174020"/>
<dbReference type="GeneTree" id="ENSGT00940000164936"/>
<sequence>MSATDSDNSIDWLASDNEESDSGVTEKRDLGPPDSSCSSSMLREGDRMRKEVREVSSWGSPSCTERRDRASATGLCRKQQGGKAEAEKALKRPHSSSEEQRREQQLFCSEKDRIFSEKCMELQCYIHPLSLILNGLRSGRYKERLSSFQESVAMDRIQRIMGVLQNPFMGEKYVDIILKMEEMLKSWFPNVKLQEQVTVTPTEEAVLSKRLKLSPMTCTAAISPASAGDSAANAKLLSVTDLTPPEAYSANNLKWLHTSPICSPVAEQAQAGPRQLPPLRDRDLTQDSAVSSSTDGLTKTEAVPRGPLPGKINAPCLERLLKSTDSIITRRGRSDLSWS</sequence>
<dbReference type="GO" id="GO:0045892">
    <property type="term" value="P:negative regulation of DNA-templated transcription"/>
    <property type="evidence" value="ECO:0000318"/>
    <property type="project" value="GO_Central"/>
</dbReference>